<name>A0A6C0EH48_9ZZZZ</name>
<dbReference type="AlphaFoldDB" id="A0A6C0EH48"/>
<organism evidence="1">
    <name type="scientific">viral metagenome</name>
    <dbReference type="NCBI Taxonomy" id="1070528"/>
    <lineage>
        <taxon>unclassified sequences</taxon>
        <taxon>metagenomes</taxon>
        <taxon>organismal metagenomes</taxon>
    </lineage>
</organism>
<protein>
    <submittedName>
        <fullName evidence="1">Uncharacterized protein</fullName>
    </submittedName>
</protein>
<accession>A0A6C0EH48</accession>
<evidence type="ECO:0000313" key="1">
    <source>
        <dbReference type="EMBL" id="QHT27710.1"/>
    </source>
</evidence>
<dbReference type="EMBL" id="MN739827">
    <property type="protein sequence ID" value="QHT27710.1"/>
    <property type="molecule type" value="Genomic_DNA"/>
</dbReference>
<reference evidence="1" key="1">
    <citation type="journal article" date="2020" name="Nature">
        <title>Giant virus diversity and host interactions through global metagenomics.</title>
        <authorList>
            <person name="Schulz F."/>
            <person name="Roux S."/>
            <person name="Paez-Espino D."/>
            <person name="Jungbluth S."/>
            <person name="Walsh D.A."/>
            <person name="Denef V.J."/>
            <person name="McMahon K.D."/>
            <person name="Konstantinidis K.T."/>
            <person name="Eloe-Fadrosh E.A."/>
            <person name="Kyrpides N.C."/>
            <person name="Woyke T."/>
        </authorList>
    </citation>
    <scope>NUCLEOTIDE SEQUENCE</scope>
    <source>
        <strain evidence="1">GVMAG-M-3300023179-33</strain>
    </source>
</reference>
<sequence length="558" mass="63458">MSDENLDLNVNNYTIKDLLDILDLNDYNDDSDNNDSDILQQISKEDILNATQNYINKFSNENNEEMVNFFQEIQNKLLNIKDEDYSDDTLNVNSQNNIQNNSLVDIQKDIQNSLKNEITNGTINFNRYSNEPNQLHKGTDGYDIINPETLHVVNTFAPSEVRGNINPLLKNTYSCFINIDSKYRQFTNNNSDTKFTLDLSAPLKNLLSLQLYSYQIPISWYVINSNIGNTCFWIEDPSTNTVVSVSISPGNYTPDSLVKELNTKILDAGFHDFPTTPFTYDIGKGKIILKLFGGIYRKLGVDIFTISTTTQIIFFDFDLKLECNIPTCGFKLPTYINNTLGWILGFRTDSVNVNIIENIPPALLDINGPRYLILVIDDFKQNHINNNLISITEYDNNLKIPSYYNPNLPHSCVNPSNNSNSIRNIVNEDINASNTILNKLDIKLSKIPNILPSNPRILTQSQIYTINQIIKNNKKNGHFYPKAPTNQDVFAIIPIKNGVFNSIITEFSGSLSQNQRMYFGPTDVSRLEISLYDDTGNIVDLNGVSWSFTMQATCLYQY</sequence>
<proteinExistence type="predicted"/>